<name>A0AAW4XTC4_9BURK</name>
<evidence type="ECO:0000313" key="1">
    <source>
        <dbReference type="EMBL" id="MCD2164647.1"/>
    </source>
</evidence>
<reference evidence="1 2" key="1">
    <citation type="submission" date="2021-11" db="EMBL/GenBank/DDBJ databases">
        <title>Genome sequence.</title>
        <authorList>
            <person name="Sun Q."/>
        </authorList>
    </citation>
    <scope>NUCLEOTIDE SEQUENCE [LARGE SCALE GENOMIC DNA]</scope>
    <source>
        <strain evidence="1 2">KCTC 12005</strain>
    </source>
</reference>
<dbReference type="EMBL" id="JAJNCT010000005">
    <property type="protein sequence ID" value="MCD2164647.1"/>
    <property type="molecule type" value="Genomic_DNA"/>
</dbReference>
<keyword evidence="2" id="KW-1185">Reference proteome</keyword>
<accession>A0AAW4XTC4</accession>
<protein>
    <recommendedName>
        <fullName evidence="3">Virion structural protein</fullName>
    </recommendedName>
</protein>
<dbReference type="Proteomes" id="UP001199260">
    <property type="component" value="Unassembled WGS sequence"/>
</dbReference>
<comment type="caution">
    <text evidence="1">The sequence shown here is derived from an EMBL/GenBank/DDBJ whole genome shotgun (WGS) entry which is preliminary data.</text>
</comment>
<evidence type="ECO:0000313" key="2">
    <source>
        <dbReference type="Proteomes" id="UP001199260"/>
    </source>
</evidence>
<gene>
    <name evidence="1" type="ORF">LPW39_05800</name>
</gene>
<organism evidence="1 2">
    <name type="scientific">Comamonas koreensis</name>
    <dbReference type="NCBI Taxonomy" id="160825"/>
    <lineage>
        <taxon>Bacteria</taxon>
        <taxon>Pseudomonadati</taxon>
        <taxon>Pseudomonadota</taxon>
        <taxon>Betaproteobacteria</taxon>
        <taxon>Burkholderiales</taxon>
        <taxon>Comamonadaceae</taxon>
        <taxon>Comamonas</taxon>
    </lineage>
</organism>
<dbReference type="AlphaFoldDB" id="A0AAW4XTC4"/>
<proteinExistence type="predicted"/>
<dbReference type="RefSeq" id="WP_230772094.1">
    <property type="nucleotide sequence ID" value="NZ_JAJNCT010000005.1"/>
</dbReference>
<evidence type="ECO:0008006" key="3">
    <source>
        <dbReference type="Google" id="ProtNLM"/>
    </source>
</evidence>
<sequence>MTTPQFTILKPLDVTPAMLVSTNVPNEAIPAWAPGNYVLKQQCVSDRSIWEAIMVGNSAAKPAKGDGFWVRVGAVNSWAALDRQKLRPTRVASGYAKYVFQPGQVISAFAAINMTEVRQTTVKLIDPEFGIVYDDTRVVGELPIAADWHAFLILPWEYGDDTQGFFMDLPSYPNARLEVEFTGTESMEIGAMLFGMARSFGAGIQWGLEASLKDYSSKEEDRWGNIEITEGFVADTVDVEPRIYTSEFTQLQRFLKSLVATPALYINVQDQAATNVYALFQDMRIVMSNVKYSDLSIRLQSLI</sequence>